<accession>A0A364XUF3</accession>
<dbReference type="AlphaFoldDB" id="A0A364XUF3"/>
<dbReference type="InterPro" id="IPR011990">
    <property type="entry name" value="TPR-like_helical_dom_sf"/>
</dbReference>
<dbReference type="RefSeq" id="WP_112750024.1">
    <property type="nucleotide sequence ID" value="NZ_QMFY01000027.1"/>
</dbReference>
<evidence type="ECO:0008006" key="4">
    <source>
        <dbReference type="Google" id="ProtNLM"/>
    </source>
</evidence>
<evidence type="ECO:0000313" key="2">
    <source>
        <dbReference type="EMBL" id="RAV97773.1"/>
    </source>
</evidence>
<keyword evidence="1" id="KW-0472">Membrane</keyword>
<feature type="transmembrane region" description="Helical" evidence="1">
    <location>
        <begin position="209"/>
        <end position="231"/>
    </location>
</feature>
<sequence>MSPLFFWKLWIKDYRYTWVALAILLTLSIGYLWFAYAKGPDNVMHWDKLQEQKIIETTVHSFRLGPLSLDVPADSYVILEHLNGSDLKPNITAYYIFLVVLVISAIVLITVISSLDGFWFFAGMTAVILFLIGMRFEVLGIMGRYDQVVPSVILGCYLLLAFYFNRFRPSTTFPIRLASFALLTAMVAIVITFLSVVENPMAYLAVTGYVPALVLSLLFIIMTAHEVFAFLIKAAGQGSSKNLRHVAIICFVYFLNLLITALHEVGTIQWDFVYINAYFLLTLAAVIGIWGYKDREVLYENIFPFYPLGAFFFLALGAICLITTGQLVANDNDPAIRVIRHTIIYSHTGYGLIFMIYVIANFIQTLGENRSIAEHLYRPQRMPYFTYRLAGTITMLAFFFVSFWQGYVSDATAAFYNMSGDLHAMENDPEYAEGLYKKSKSQSVLNHRANYSLANAAMSQFRFRDAQDFYESANLKRPTSYSILNYANTYLWELEYKEAIRAYRRILASKEQVDAAAVNLGYAYIKYGGVDSALFYLSDAREISLTKTTAELNFLALAATKVLPIDTDSTLKIFDTDDAGVKANSLALGSLLGQRVNVVSDPLVKQPMSLQEATLLNNYIIHNATTLDTTFTRDAFAIASDSLNADFSEALKASLAYAFYHQGNVRKALEILAELVYRSQAYQGKFNYIMGLWALEQQTPELAAEYFDYANFYNYKNGRLYYAIALTEARRTSEALVAWDSILVAGDLSAQRIATNMRRILTLRSDQLAGLSDSDLYQFNRYRVTNDDSVTTERLLNGFTNANYKAQALLDVSKRLFDEGKVVKAIRYYQRIAGLSLTDSNLYNNVRHFELEMLASRGELRSLATQINKDIHFGPTRFLQKVWYTALLSEQSGDLATATRNYDILASYNPFFVEGLEAAAAFYRKKDAKSLKPYNILAEAVQVNKRSLKLLRAYHAEAIRMGFDEFAATAAETIVEIESAKDY</sequence>
<feature type="transmembrane region" description="Helical" evidence="1">
    <location>
        <begin position="274"/>
        <end position="292"/>
    </location>
</feature>
<keyword evidence="3" id="KW-1185">Reference proteome</keyword>
<dbReference type="SUPFAM" id="SSF48452">
    <property type="entry name" value="TPR-like"/>
    <property type="match status" value="2"/>
</dbReference>
<evidence type="ECO:0000256" key="1">
    <source>
        <dbReference type="SAM" id="Phobius"/>
    </source>
</evidence>
<feature type="transmembrane region" description="Helical" evidence="1">
    <location>
        <begin position="384"/>
        <end position="404"/>
    </location>
</feature>
<dbReference type="EMBL" id="QMFY01000027">
    <property type="protein sequence ID" value="RAV97773.1"/>
    <property type="molecule type" value="Genomic_DNA"/>
</dbReference>
<protein>
    <recommendedName>
        <fullName evidence="4">Tetratricopeptide repeat protein</fullName>
    </recommendedName>
</protein>
<feature type="transmembrane region" description="Helical" evidence="1">
    <location>
        <begin position="344"/>
        <end position="363"/>
    </location>
</feature>
<keyword evidence="1" id="KW-1133">Transmembrane helix</keyword>
<organism evidence="2 3">
    <name type="scientific">Pseudochryseolinea flava</name>
    <dbReference type="NCBI Taxonomy" id="2059302"/>
    <lineage>
        <taxon>Bacteria</taxon>
        <taxon>Pseudomonadati</taxon>
        <taxon>Bacteroidota</taxon>
        <taxon>Cytophagia</taxon>
        <taxon>Cytophagales</taxon>
        <taxon>Fulvivirgaceae</taxon>
        <taxon>Pseudochryseolinea</taxon>
    </lineage>
</organism>
<reference evidence="2 3" key="1">
    <citation type="submission" date="2018-06" db="EMBL/GenBank/DDBJ databases">
        <title>Chryseolinea flavus sp. nov., a member of the phylum Bacteroidetes isolated from soil.</title>
        <authorList>
            <person name="Li Y."/>
            <person name="Wang J."/>
        </authorList>
    </citation>
    <scope>NUCLEOTIDE SEQUENCE [LARGE SCALE GENOMIC DNA]</scope>
    <source>
        <strain evidence="2 3">SDU1-6</strain>
    </source>
</reference>
<dbReference type="Gene3D" id="1.25.40.10">
    <property type="entry name" value="Tetratricopeptide repeat domain"/>
    <property type="match status" value="1"/>
</dbReference>
<gene>
    <name evidence="2" type="ORF">DQQ10_26745</name>
</gene>
<proteinExistence type="predicted"/>
<comment type="caution">
    <text evidence="2">The sequence shown here is derived from an EMBL/GenBank/DDBJ whole genome shotgun (WGS) entry which is preliminary data.</text>
</comment>
<feature type="transmembrane region" description="Helical" evidence="1">
    <location>
        <begin position="177"/>
        <end position="197"/>
    </location>
</feature>
<feature type="transmembrane region" description="Helical" evidence="1">
    <location>
        <begin position="243"/>
        <end position="262"/>
    </location>
</feature>
<feature type="transmembrane region" description="Helical" evidence="1">
    <location>
        <begin position="92"/>
        <end position="111"/>
    </location>
</feature>
<feature type="transmembrane region" description="Helical" evidence="1">
    <location>
        <begin position="118"/>
        <end position="136"/>
    </location>
</feature>
<feature type="transmembrane region" description="Helical" evidence="1">
    <location>
        <begin position="304"/>
        <end position="324"/>
    </location>
</feature>
<dbReference type="Proteomes" id="UP000251889">
    <property type="component" value="Unassembled WGS sequence"/>
</dbReference>
<dbReference type="OrthoDB" id="973593at2"/>
<feature type="transmembrane region" description="Helical" evidence="1">
    <location>
        <begin position="16"/>
        <end position="36"/>
    </location>
</feature>
<name>A0A364XUF3_9BACT</name>
<evidence type="ECO:0000313" key="3">
    <source>
        <dbReference type="Proteomes" id="UP000251889"/>
    </source>
</evidence>
<keyword evidence="1" id="KW-0812">Transmembrane</keyword>